<dbReference type="EMBL" id="LVVY01000130">
    <property type="protein sequence ID" value="OAM73719.1"/>
    <property type="molecule type" value="Genomic_DNA"/>
</dbReference>
<feature type="domain" description="Integrase catalytic" evidence="1">
    <location>
        <begin position="124"/>
        <end position="284"/>
    </location>
</feature>
<protein>
    <submittedName>
        <fullName evidence="2">Integrase</fullName>
    </submittedName>
</protein>
<evidence type="ECO:0000313" key="2">
    <source>
        <dbReference type="EMBL" id="OAM73719.1"/>
    </source>
</evidence>
<proteinExistence type="predicted"/>
<dbReference type="Proteomes" id="UP000078389">
    <property type="component" value="Unassembled WGS sequence"/>
</dbReference>
<dbReference type="PANTHER" id="PTHR35004">
    <property type="entry name" value="TRANSPOSASE RV3428C-RELATED"/>
    <property type="match status" value="1"/>
</dbReference>
<dbReference type="NCBIfam" id="NF033546">
    <property type="entry name" value="transpos_IS21"/>
    <property type="match status" value="1"/>
</dbReference>
<dbReference type="InterPro" id="IPR036397">
    <property type="entry name" value="RNaseH_sf"/>
</dbReference>
<dbReference type="InterPro" id="IPR012337">
    <property type="entry name" value="RNaseH-like_sf"/>
</dbReference>
<keyword evidence="3" id="KW-1185">Reference proteome</keyword>
<comment type="caution">
    <text evidence="2">The sequence shown here is derived from an EMBL/GenBank/DDBJ whole genome shotgun (WGS) entry which is preliminary data.</text>
</comment>
<evidence type="ECO:0000259" key="1">
    <source>
        <dbReference type="PROSITE" id="PS50994"/>
    </source>
</evidence>
<dbReference type="STRING" id="1770058.A3840_17120"/>
<dbReference type="GO" id="GO:0015074">
    <property type="term" value="P:DNA integration"/>
    <property type="evidence" value="ECO:0007669"/>
    <property type="project" value="InterPro"/>
</dbReference>
<dbReference type="InterPro" id="IPR001584">
    <property type="entry name" value="Integrase_cat-core"/>
</dbReference>
<sequence length="284" mass="32851">MKGVDTIARVRRAYFVQGKSIKQIERELHVARNTVRKIIRSGETSFSYEREKQPLPRIGPWQAELDRLLLANEGKAARERLTLIRVFEELAGLGYEGSYDAVRRYARNWSRDRSSNVASAFVPLSFAPGEAYQFDWSHEIVLLNGTTVTVKVAHVRLCHSRMMFVRAYPRETQEMVFDAHDRAFAFFKGACTRGIYDNMKTAVETIFVGKERAYNRRFLQMCGHHLVDPVACTPASGWEKGQVENQVGLVRERFFTPRLRFRSYDELETRKNRVFRIDDAVMAG</sequence>
<dbReference type="Gene3D" id="3.30.420.10">
    <property type="entry name" value="Ribonuclease H-like superfamily/Ribonuclease H"/>
    <property type="match status" value="1"/>
</dbReference>
<dbReference type="PANTHER" id="PTHR35004:SF7">
    <property type="entry name" value="INTEGRASE PROTEIN"/>
    <property type="match status" value="1"/>
</dbReference>
<dbReference type="GO" id="GO:0003676">
    <property type="term" value="F:nucleic acid binding"/>
    <property type="evidence" value="ECO:0007669"/>
    <property type="project" value="InterPro"/>
</dbReference>
<gene>
    <name evidence="2" type="ORF">A3840_17120</name>
</gene>
<dbReference type="SUPFAM" id="SSF53098">
    <property type="entry name" value="Ribonuclease H-like"/>
    <property type="match status" value="1"/>
</dbReference>
<reference evidence="2 3" key="1">
    <citation type="submission" date="2016-03" db="EMBL/GenBank/DDBJ databases">
        <title>Genome sequencing of Devosia sp. S37.</title>
        <authorList>
            <person name="Mohd Nor M."/>
        </authorList>
    </citation>
    <scope>NUCLEOTIDE SEQUENCE [LARGE SCALE GENOMIC DNA]</scope>
    <source>
        <strain evidence="2 3">S37</strain>
    </source>
</reference>
<name>A0A178HME8_9HYPH</name>
<dbReference type="PROSITE" id="PS50994">
    <property type="entry name" value="INTEGRASE"/>
    <property type="match status" value="1"/>
</dbReference>
<organism evidence="2 3">
    <name type="scientific">Devosia elaeis</name>
    <dbReference type="NCBI Taxonomy" id="1770058"/>
    <lineage>
        <taxon>Bacteria</taxon>
        <taxon>Pseudomonadati</taxon>
        <taxon>Pseudomonadota</taxon>
        <taxon>Alphaproteobacteria</taxon>
        <taxon>Hyphomicrobiales</taxon>
        <taxon>Devosiaceae</taxon>
        <taxon>Devosia</taxon>
    </lineage>
</organism>
<accession>A0A178HME8</accession>
<dbReference type="AlphaFoldDB" id="A0A178HME8"/>
<evidence type="ECO:0000313" key="3">
    <source>
        <dbReference type="Proteomes" id="UP000078389"/>
    </source>
</evidence>